<proteinExistence type="predicted"/>
<dbReference type="Proteomes" id="UP000475532">
    <property type="component" value="Unassembled WGS sequence"/>
</dbReference>
<dbReference type="AlphaFoldDB" id="A0A6L9QSW5"/>
<dbReference type="EMBL" id="JAAGLI010000976">
    <property type="protein sequence ID" value="NEA27992.1"/>
    <property type="molecule type" value="Genomic_DNA"/>
</dbReference>
<gene>
    <name evidence="1" type="ORF">G3I70_36655</name>
</gene>
<name>A0A6L9QSW5_9ACTN</name>
<evidence type="ECO:0000313" key="2">
    <source>
        <dbReference type="Proteomes" id="UP000475532"/>
    </source>
</evidence>
<sequence>MDTYEGGARLEWWANRNTCLCSLDVHVVIVSDDAGWRVSATFASPPTAEEREGLTFLLALSPYWTLRFDADEDAAIDVHVEEPTKGELTLSAA</sequence>
<comment type="caution">
    <text evidence="1">The sequence shown here is derived from an EMBL/GenBank/DDBJ whole genome shotgun (WGS) entry which is preliminary data.</text>
</comment>
<organism evidence="1 2">
    <name type="scientific">Actinomadura bangladeshensis</name>
    <dbReference type="NCBI Taxonomy" id="453573"/>
    <lineage>
        <taxon>Bacteria</taxon>
        <taxon>Bacillati</taxon>
        <taxon>Actinomycetota</taxon>
        <taxon>Actinomycetes</taxon>
        <taxon>Streptosporangiales</taxon>
        <taxon>Thermomonosporaceae</taxon>
        <taxon>Actinomadura</taxon>
    </lineage>
</organism>
<reference evidence="1 2" key="1">
    <citation type="submission" date="2020-01" db="EMBL/GenBank/DDBJ databases">
        <title>Insect and environment-associated Actinomycetes.</title>
        <authorList>
            <person name="Currrie C."/>
            <person name="Chevrette M."/>
            <person name="Carlson C."/>
            <person name="Stubbendieck R."/>
            <person name="Wendt-Pienkowski E."/>
        </authorList>
    </citation>
    <scope>NUCLEOTIDE SEQUENCE [LARGE SCALE GENOMIC DNA]</scope>
    <source>
        <strain evidence="1 2">SID10258</strain>
    </source>
</reference>
<evidence type="ECO:0000313" key="1">
    <source>
        <dbReference type="EMBL" id="NEA27992.1"/>
    </source>
</evidence>
<protein>
    <submittedName>
        <fullName evidence="1">Uncharacterized protein</fullName>
    </submittedName>
</protein>
<dbReference type="RefSeq" id="WP_163062536.1">
    <property type="nucleotide sequence ID" value="NZ_JAAGLI010000976.1"/>
</dbReference>
<accession>A0A6L9QSW5</accession>